<protein>
    <submittedName>
        <fullName evidence="1">Uncharacterized protein</fullName>
    </submittedName>
</protein>
<proteinExistence type="predicted"/>
<dbReference type="AlphaFoldDB" id="A0A3P7HDG0"/>
<reference evidence="1 2" key="1">
    <citation type="submission" date="2018-11" db="EMBL/GenBank/DDBJ databases">
        <authorList>
            <consortium name="Pathogen Informatics"/>
        </authorList>
    </citation>
    <scope>NUCLEOTIDE SEQUENCE [LARGE SCALE GENOMIC DNA]</scope>
</reference>
<evidence type="ECO:0000313" key="2">
    <source>
        <dbReference type="Proteomes" id="UP000274429"/>
    </source>
</evidence>
<name>A0A3P7HDG0_HYDTA</name>
<evidence type="ECO:0000313" key="1">
    <source>
        <dbReference type="EMBL" id="VDM32315.1"/>
    </source>
</evidence>
<dbReference type="Proteomes" id="UP000274429">
    <property type="component" value="Unassembled WGS sequence"/>
</dbReference>
<organism evidence="1 2">
    <name type="scientific">Hydatigena taeniaeformis</name>
    <name type="common">Feline tapeworm</name>
    <name type="synonym">Taenia taeniaeformis</name>
    <dbReference type="NCBI Taxonomy" id="6205"/>
    <lineage>
        <taxon>Eukaryota</taxon>
        <taxon>Metazoa</taxon>
        <taxon>Spiralia</taxon>
        <taxon>Lophotrochozoa</taxon>
        <taxon>Platyhelminthes</taxon>
        <taxon>Cestoda</taxon>
        <taxon>Eucestoda</taxon>
        <taxon>Cyclophyllidea</taxon>
        <taxon>Taeniidae</taxon>
        <taxon>Hydatigera</taxon>
    </lineage>
</organism>
<dbReference type="EMBL" id="UYWX01020412">
    <property type="protein sequence ID" value="VDM32315.1"/>
    <property type="molecule type" value="Genomic_DNA"/>
</dbReference>
<keyword evidence="2" id="KW-1185">Reference proteome</keyword>
<gene>
    <name evidence="1" type="ORF">TTAC_LOCUS7847</name>
</gene>
<accession>A0A3P7HDG0</accession>
<sequence>MYSQVNFDIHVKGKKHIDKKKQLTGSQEQVHKFIGHATLRPMLFVCHRSPQVKALTQISQCDTDVVLQIPFEGDASISPVALTVALGLVQENRAAIEKFSEHCFGVWICSKKSAVPRRMEEVRLLSKNITKNRPRLVNIVKDAFSMDDRSCGITQHEIAFSTPGGLHNLLESVPNVQRAICVLVFTDVELSVDNDPTERLLNHFVCFGPMHPTTRPRVRAGWARSRVYIFNLSSICFVLTICRLSLSHLGGFLVGHHLRHFLRSVNSILSPSVYTPLL</sequence>
<dbReference type="OrthoDB" id="434647at2759"/>